<feature type="domain" description="PITH" evidence="3">
    <location>
        <begin position="23"/>
        <end position="197"/>
    </location>
</feature>
<sequence>MMPTNMAALAGLQSPGDPSTPSTPADDGSMVELTSSHLDKSECYCKNESPNFKHTNLFIGDSTLGLKSDADEQLLIHIVFQDTVKVHSIKLGEYNRGVDPELNPTRILLFVNRESMGFEDAEAVEPTQVIELTAADLKEDAEPVKLIFVKFQRVRNITMFVEDNAGGEITALGSLKIFGRTLANLNMKEFKRQGVSTSRNKVQKILLELLSIYFLLIL</sequence>
<dbReference type="InterPro" id="IPR008979">
    <property type="entry name" value="Galactose-bd-like_sf"/>
</dbReference>
<dbReference type="Pfam" id="PF06201">
    <property type="entry name" value="PITH"/>
    <property type="match status" value="1"/>
</dbReference>
<gene>
    <name evidence="4" type="ORF">CHYS00102_LOCUS21593</name>
</gene>
<dbReference type="PROSITE" id="PS51532">
    <property type="entry name" value="PITH"/>
    <property type="match status" value="1"/>
</dbReference>
<reference evidence="4" key="1">
    <citation type="submission" date="2021-01" db="EMBL/GenBank/DDBJ databases">
        <authorList>
            <person name="Corre E."/>
            <person name="Pelletier E."/>
            <person name="Niang G."/>
            <person name="Scheremetjew M."/>
            <person name="Finn R."/>
            <person name="Kale V."/>
            <person name="Holt S."/>
            <person name="Cochrane G."/>
            <person name="Meng A."/>
            <person name="Brown T."/>
            <person name="Cohen L."/>
        </authorList>
    </citation>
    <scope>NUCLEOTIDE SEQUENCE</scope>
    <source>
        <strain evidence="4">308</strain>
    </source>
</reference>
<dbReference type="Gene3D" id="2.60.120.470">
    <property type="entry name" value="PITH domain"/>
    <property type="match status" value="1"/>
</dbReference>
<feature type="region of interest" description="Disordered" evidence="2">
    <location>
        <begin position="1"/>
        <end position="30"/>
    </location>
</feature>
<evidence type="ECO:0000259" key="3">
    <source>
        <dbReference type="PROSITE" id="PS51532"/>
    </source>
</evidence>
<dbReference type="EMBL" id="HBFR01029681">
    <property type="protein sequence ID" value="CAD8894380.1"/>
    <property type="molecule type" value="Transcribed_RNA"/>
</dbReference>
<name>A0A7S1FXT3_9STRA</name>
<organism evidence="4">
    <name type="scientific">Corethron hystrix</name>
    <dbReference type="NCBI Taxonomy" id="216773"/>
    <lineage>
        <taxon>Eukaryota</taxon>
        <taxon>Sar</taxon>
        <taxon>Stramenopiles</taxon>
        <taxon>Ochrophyta</taxon>
        <taxon>Bacillariophyta</taxon>
        <taxon>Coscinodiscophyceae</taxon>
        <taxon>Corethrophycidae</taxon>
        <taxon>Corethrales</taxon>
        <taxon>Corethraceae</taxon>
        <taxon>Corethron</taxon>
    </lineage>
</organism>
<evidence type="ECO:0000256" key="1">
    <source>
        <dbReference type="ARBA" id="ARBA00023157"/>
    </source>
</evidence>
<evidence type="ECO:0000256" key="2">
    <source>
        <dbReference type="SAM" id="MobiDB-lite"/>
    </source>
</evidence>
<keyword evidence="1" id="KW-1015">Disulfide bond</keyword>
<dbReference type="GO" id="GO:0005737">
    <property type="term" value="C:cytoplasm"/>
    <property type="evidence" value="ECO:0007669"/>
    <property type="project" value="UniProtKB-ARBA"/>
</dbReference>
<dbReference type="InterPro" id="IPR010400">
    <property type="entry name" value="PITH_dom"/>
</dbReference>
<accession>A0A7S1FXT3</accession>
<dbReference type="InterPro" id="IPR037047">
    <property type="entry name" value="PITH_dom_sf"/>
</dbReference>
<dbReference type="PANTHER" id="PTHR46115">
    <property type="entry name" value="THIOREDOXIN-LIKE PROTEIN 1"/>
    <property type="match status" value="1"/>
</dbReference>
<dbReference type="AlphaFoldDB" id="A0A7S1FXT3"/>
<proteinExistence type="predicted"/>
<protein>
    <recommendedName>
        <fullName evidence="3">PITH domain-containing protein</fullName>
    </recommendedName>
</protein>
<evidence type="ECO:0000313" key="4">
    <source>
        <dbReference type="EMBL" id="CAD8894380.1"/>
    </source>
</evidence>
<dbReference type="SUPFAM" id="SSF49785">
    <property type="entry name" value="Galactose-binding domain-like"/>
    <property type="match status" value="1"/>
</dbReference>